<organism evidence="8 9">
    <name type="scientific">Hydnum rufescens UP504</name>
    <dbReference type="NCBI Taxonomy" id="1448309"/>
    <lineage>
        <taxon>Eukaryota</taxon>
        <taxon>Fungi</taxon>
        <taxon>Dikarya</taxon>
        <taxon>Basidiomycota</taxon>
        <taxon>Agaricomycotina</taxon>
        <taxon>Agaricomycetes</taxon>
        <taxon>Cantharellales</taxon>
        <taxon>Hydnaceae</taxon>
        <taxon>Hydnum</taxon>
    </lineage>
</organism>
<feature type="compositionally biased region" description="Low complexity" evidence="7">
    <location>
        <begin position="62"/>
        <end position="71"/>
    </location>
</feature>
<keyword evidence="2 6" id="KW-0256">Endoplasmic reticulum</keyword>
<dbReference type="PANTHER" id="PTHR23249:SF16">
    <property type="entry name" value="TRAFFICKING PROTEIN PARTICLE COMPLEX SUBUNIT 1"/>
    <property type="match status" value="1"/>
</dbReference>
<feature type="region of interest" description="Disordered" evidence="7">
    <location>
        <begin position="35"/>
        <end position="102"/>
    </location>
</feature>
<dbReference type="GO" id="GO:0005794">
    <property type="term" value="C:Golgi apparatus"/>
    <property type="evidence" value="ECO:0007669"/>
    <property type="project" value="UniProtKB-SubCell"/>
</dbReference>
<keyword evidence="9" id="KW-1185">Reference proteome</keyword>
<dbReference type="Proteomes" id="UP000886523">
    <property type="component" value="Unassembled WGS sequence"/>
</dbReference>
<comment type="similarity">
    <text evidence="5">Belongs to the TRAPP small subunits family. BET5 subfamily.</text>
</comment>
<comment type="subcellular location">
    <subcellularLocation>
        <location evidence="6">Endoplasmic reticulum</location>
    </subcellularLocation>
    <subcellularLocation>
        <location evidence="6">Golgi apparatus</location>
        <location evidence="6">cis-Golgi network</location>
    </subcellularLocation>
</comment>
<evidence type="ECO:0000256" key="1">
    <source>
        <dbReference type="ARBA" id="ARBA00022448"/>
    </source>
</evidence>
<dbReference type="GO" id="GO:0005783">
    <property type="term" value="C:endoplasmic reticulum"/>
    <property type="evidence" value="ECO:0007669"/>
    <property type="project" value="UniProtKB-SubCell"/>
</dbReference>
<evidence type="ECO:0000256" key="3">
    <source>
        <dbReference type="ARBA" id="ARBA00022892"/>
    </source>
</evidence>
<comment type="caution">
    <text evidence="8">The sequence shown here is derived from an EMBL/GenBank/DDBJ whole genome shotgun (WGS) entry which is preliminary data.</text>
</comment>
<evidence type="ECO:0000313" key="9">
    <source>
        <dbReference type="Proteomes" id="UP000886523"/>
    </source>
</evidence>
<protein>
    <recommendedName>
        <fullName evidence="6">Trafficking protein particle complex subunit</fullName>
    </recommendedName>
</protein>
<feature type="compositionally biased region" description="Polar residues" evidence="7">
    <location>
        <begin position="72"/>
        <end position="101"/>
    </location>
</feature>
<dbReference type="GO" id="GO:0006888">
    <property type="term" value="P:endoplasmic reticulum to Golgi vesicle-mediated transport"/>
    <property type="evidence" value="ECO:0007669"/>
    <property type="project" value="UniProtKB-UniRule"/>
</dbReference>
<dbReference type="GO" id="GO:0030008">
    <property type="term" value="C:TRAPP complex"/>
    <property type="evidence" value="ECO:0007669"/>
    <property type="project" value="UniProtKB-UniRule"/>
</dbReference>
<keyword evidence="3 6" id="KW-0931">ER-Golgi transport</keyword>
<keyword evidence="1 6" id="KW-0813">Transport</keyword>
<dbReference type="PANTHER" id="PTHR23249">
    <property type="entry name" value="TRAFFICKING PROTEIN PARTICLE COMPLEX SUBUNIT"/>
    <property type="match status" value="1"/>
</dbReference>
<accession>A0A9P6AL39</accession>
<dbReference type="OrthoDB" id="3364529at2759"/>
<dbReference type="InterPro" id="IPR007233">
    <property type="entry name" value="TRAPPC"/>
</dbReference>
<keyword evidence="4 6" id="KW-0333">Golgi apparatus</keyword>
<reference evidence="8" key="1">
    <citation type="journal article" date="2020" name="Nat. Commun.">
        <title>Large-scale genome sequencing of mycorrhizal fungi provides insights into the early evolution of symbiotic traits.</title>
        <authorList>
            <person name="Miyauchi S."/>
            <person name="Kiss E."/>
            <person name="Kuo A."/>
            <person name="Drula E."/>
            <person name="Kohler A."/>
            <person name="Sanchez-Garcia M."/>
            <person name="Morin E."/>
            <person name="Andreopoulos B."/>
            <person name="Barry K.W."/>
            <person name="Bonito G."/>
            <person name="Buee M."/>
            <person name="Carver A."/>
            <person name="Chen C."/>
            <person name="Cichocki N."/>
            <person name="Clum A."/>
            <person name="Culley D."/>
            <person name="Crous P.W."/>
            <person name="Fauchery L."/>
            <person name="Girlanda M."/>
            <person name="Hayes R.D."/>
            <person name="Keri Z."/>
            <person name="LaButti K."/>
            <person name="Lipzen A."/>
            <person name="Lombard V."/>
            <person name="Magnuson J."/>
            <person name="Maillard F."/>
            <person name="Murat C."/>
            <person name="Nolan M."/>
            <person name="Ohm R.A."/>
            <person name="Pangilinan J."/>
            <person name="Pereira M.F."/>
            <person name="Perotto S."/>
            <person name="Peter M."/>
            <person name="Pfister S."/>
            <person name="Riley R."/>
            <person name="Sitrit Y."/>
            <person name="Stielow J.B."/>
            <person name="Szollosi G."/>
            <person name="Zifcakova L."/>
            <person name="Stursova M."/>
            <person name="Spatafora J.W."/>
            <person name="Tedersoo L."/>
            <person name="Vaario L.M."/>
            <person name="Yamada A."/>
            <person name="Yan M."/>
            <person name="Wang P."/>
            <person name="Xu J."/>
            <person name="Bruns T."/>
            <person name="Baldrian P."/>
            <person name="Vilgalys R."/>
            <person name="Dunand C."/>
            <person name="Henrissat B."/>
            <person name="Grigoriev I.V."/>
            <person name="Hibbett D."/>
            <person name="Nagy L.G."/>
            <person name="Martin F.M."/>
        </authorList>
    </citation>
    <scope>NUCLEOTIDE SEQUENCE</scope>
    <source>
        <strain evidence="8">UP504</strain>
    </source>
</reference>
<name>A0A9P6AL39_9AGAM</name>
<evidence type="ECO:0000256" key="6">
    <source>
        <dbReference type="RuleBase" id="RU366065"/>
    </source>
</evidence>
<sequence length="215" mass="24340">GIDWNPFDALYTELFAWRHCACIYYQDWHRTKRPKPAAEGNILPGVSSAISSRPNSHPEPPSRSAFSSPRSTLQSNSGVAVAYQESSTSGQGKTPTPSSSGLPFDEEAKLVYGVVSSLRNMIKKLSGRDETFVTYKTSTYRLHLFETLSGYKFIMLSDPHSDSMRFVLRQIYSGPFIEYVVRNPLMDMDSKEHGIDNEHFRNATDRLMRNLSVFQ</sequence>
<evidence type="ECO:0000256" key="4">
    <source>
        <dbReference type="ARBA" id="ARBA00023034"/>
    </source>
</evidence>
<dbReference type="SMART" id="SM01399">
    <property type="entry name" value="Sybindin"/>
    <property type="match status" value="1"/>
</dbReference>
<proteinExistence type="inferred from homology"/>
<comment type="subunit">
    <text evidence="6">Part of the multisubunit transport protein particle (TRAPP) complex.</text>
</comment>
<feature type="non-terminal residue" evidence="8">
    <location>
        <position position="1"/>
    </location>
</feature>
<gene>
    <name evidence="8" type="ORF">BS47DRAFT_1351763</name>
</gene>
<dbReference type="SUPFAM" id="SSF64356">
    <property type="entry name" value="SNARE-like"/>
    <property type="match status" value="1"/>
</dbReference>
<dbReference type="InterPro" id="IPR011012">
    <property type="entry name" value="Longin-like_dom_sf"/>
</dbReference>
<dbReference type="Pfam" id="PF04099">
    <property type="entry name" value="Sybindin"/>
    <property type="match status" value="1"/>
</dbReference>
<dbReference type="AlphaFoldDB" id="A0A9P6AL39"/>
<evidence type="ECO:0000256" key="7">
    <source>
        <dbReference type="SAM" id="MobiDB-lite"/>
    </source>
</evidence>
<dbReference type="Gene3D" id="3.30.450.70">
    <property type="match status" value="1"/>
</dbReference>
<dbReference type="EMBL" id="MU129083">
    <property type="protein sequence ID" value="KAF9507344.1"/>
    <property type="molecule type" value="Genomic_DNA"/>
</dbReference>
<evidence type="ECO:0000313" key="8">
    <source>
        <dbReference type="EMBL" id="KAF9507344.1"/>
    </source>
</evidence>
<evidence type="ECO:0000256" key="5">
    <source>
        <dbReference type="ARBA" id="ARBA00038167"/>
    </source>
</evidence>
<evidence type="ECO:0000256" key="2">
    <source>
        <dbReference type="ARBA" id="ARBA00022824"/>
    </source>
</evidence>